<name>A0A151RUQ4_CAJCA</name>
<dbReference type="Gramene" id="C.cajan_29898.t">
    <property type="protein sequence ID" value="C.cajan_29898.t"/>
    <property type="gene ID" value="C.cajan_29898"/>
</dbReference>
<gene>
    <name evidence="2" type="ORF">KK1_032152</name>
</gene>
<evidence type="ECO:0000259" key="1">
    <source>
        <dbReference type="Pfam" id="PF07727"/>
    </source>
</evidence>
<dbReference type="PANTHER" id="PTHR11439">
    <property type="entry name" value="GAG-POL-RELATED RETROTRANSPOSON"/>
    <property type="match status" value="1"/>
</dbReference>
<protein>
    <recommendedName>
        <fullName evidence="1">Reverse transcriptase Ty1/copia-type domain-containing protein</fullName>
    </recommendedName>
</protein>
<dbReference type="InterPro" id="IPR013103">
    <property type="entry name" value="RVT_2"/>
</dbReference>
<accession>A0A151RUQ4</accession>
<organism evidence="2 3">
    <name type="scientific">Cajanus cajan</name>
    <name type="common">Pigeon pea</name>
    <name type="synonym">Cajanus indicus</name>
    <dbReference type="NCBI Taxonomy" id="3821"/>
    <lineage>
        <taxon>Eukaryota</taxon>
        <taxon>Viridiplantae</taxon>
        <taxon>Streptophyta</taxon>
        <taxon>Embryophyta</taxon>
        <taxon>Tracheophyta</taxon>
        <taxon>Spermatophyta</taxon>
        <taxon>Magnoliopsida</taxon>
        <taxon>eudicotyledons</taxon>
        <taxon>Gunneridae</taxon>
        <taxon>Pentapetalae</taxon>
        <taxon>rosids</taxon>
        <taxon>fabids</taxon>
        <taxon>Fabales</taxon>
        <taxon>Fabaceae</taxon>
        <taxon>Papilionoideae</taxon>
        <taxon>50 kb inversion clade</taxon>
        <taxon>NPAAA clade</taxon>
        <taxon>indigoferoid/millettioid clade</taxon>
        <taxon>Phaseoleae</taxon>
        <taxon>Cajanus</taxon>
    </lineage>
</organism>
<dbReference type="AlphaFoldDB" id="A0A151RUQ4"/>
<reference evidence="2" key="1">
    <citation type="journal article" date="2012" name="Nat. Biotechnol.">
        <title>Draft genome sequence of pigeonpea (Cajanus cajan), an orphan legume crop of resource-poor farmers.</title>
        <authorList>
            <person name="Varshney R.K."/>
            <person name="Chen W."/>
            <person name="Li Y."/>
            <person name="Bharti A.K."/>
            <person name="Saxena R.K."/>
            <person name="Schlueter J.A."/>
            <person name="Donoghue M.T."/>
            <person name="Azam S."/>
            <person name="Fan G."/>
            <person name="Whaley A.M."/>
            <person name="Farmer A.D."/>
            <person name="Sheridan J."/>
            <person name="Iwata A."/>
            <person name="Tuteja R."/>
            <person name="Penmetsa R.V."/>
            <person name="Wu W."/>
            <person name="Upadhyaya H.D."/>
            <person name="Yang S.P."/>
            <person name="Shah T."/>
            <person name="Saxena K.B."/>
            <person name="Michael T."/>
            <person name="McCombie W.R."/>
            <person name="Yang B."/>
            <person name="Zhang G."/>
            <person name="Yang H."/>
            <person name="Wang J."/>
            <person name="Spillane C."/>
            <person name="Cook D.R."/>
            <person name="May G.D."/>
            <person name="Xu X."/>
            <person name="Jackson S.A."/>
        </authorList>
    </citation>
    <scope>NUCLEOTIDE SEQUENCE [LARGE SCALE GENOMIC DNA]</scope>
</reference>
<proteinExistence type="predicted"/>
<feature type="domain" description="Reverse transcriptase Ty1/copia-type" evidence="1">
    <location>
        <begin position="2"/>
        <end position="67"/>
    </location>
</feature>
<keyword evidence="3" id="KW-1185">Reference proteome</keyword>
<feature type="non-terminal residue" evidence="2">
    <location>
        <position position="1"/>
    </location>
</feature>
<dbReference type="EMBL" id="KQ483563">
    <property type="protein sequence ID" value="KYP46275.1"/>
    <property type="molecule type" value="Genomic_DNA"/>
</dbReference>
<dbReference type="PANTHER" id="PTHR11439:SF463">
    <property type="entry name" value="REVERSE TRANSCRIPTASE TY1_COPIA-TYPE DOMAIN-CONTAINING PROTEIN"/>
    <property type="match status" value="1"/>
</dbReference>
<sequence length="111" mass="12995">ILVYVDDLIHARNNLQEINDTKNFLNQQFIIHDLDNLKYFIGFEIACSHKEYMFFKKKYALEIVSNAHGLFYSTHSKLQPKAFSDSDWAGCVDTRRSTIGYCIFLYESLIS</sequence>
<evidence type="ECO:0000313" key="3">
    <source>
        <dbReference type="Proteomes" id="UP000075243"/>
    </source>
</evidence>
<evidence type="ECO:0000313" key="2">
    <source>
        <dbReference type="EMBL" id="KYP46275.1"/>
    </source>
</evidence>
<dbReference type="Proteomes" id="UP000075243">
    <property type="component" value="Unassembled WGS sequence"/>
</dbReference>
<dbReference type="Pfam" id="PF07727">
    <property type="entry name" value="RVT_2"/>
    <property type="match status" value="1"/>
</dbReference>